<feature type="domain" description="THUMP" evidence="9">
    <location>
        <begin position="55"/>
        <end position="163"/>
    </location>
</feature>
<dbReference type="GO" id="GO:0002937">
    <property type="term" value="P:tRNA 4-thiouridine biosynthesis"/>
    <property type="evidence" value="ECO:0007669"/>
    <property type="project" value="TreeGrafter"/>
</dbReference>
<keyword evidence="5" id="KW-0547">Nucleotide-binding</keyword>
<dbReference type="InterPro" id="IPR049961">
    <property type="entry name" value="ThiI_N"/>
</dbReference>
<evidence type="ECO:0000256" key="2">
    <source>
        <dbReference type="ARBA" id="ARBA00022490"/>
    </source>
</evidence>
<evidence type="ECO:0000256" key="5">
    <source>
        <dbReference type="ARBA" id="ARBA00022741"/>
    </source>
</evidence>
<dbReference type="CDD" id="cd01712">
    <property type="entry name" value="PPase_ThiI"/>
    <property type="match status" value="1"/>
</dbReference>
<proteinExistence type="inferred from homology"/>
<evidence type="ECO:0000256" key="1">
    <source>
        <dbReference type="ARBA" id="ARBA00004496"/>
    </source>
</evidence>
<dbReference type="InterPro" id="IPR054173">
    <property type="entry name" value="ThiI_fer"/>
</dbReference>
<keyword evidence="2" id="KW-0963">Cytoplasm</keyword>
<dbReference type="Pfam" id="PF02568">
    <property type="entry name" value="ThiI"/>
    <property type="match status" value="1"/>
</dbReference>
<dbReference type="EC" id="2.8.1.4" evidence="10"/>
<dbReference type="InterPro" id="IPR049962">
    <property type="entry name" value="THUMP_ThiI"/>
</dbReference>
<dbReference type="InterPro" id="IPR004114">
    <property type="entry name" value="THUMP_dom"/>
</dbReference>
<gene>
    <name evidence="10" type="primary">thiI_6</name>
    <name evidence="10" type="ORF">SDC9_39101</name>
</gene>
<dbReference type="SMART" id="SM00981">
    <property type="entry name" value="THUMP"/>
    <property type="match status" value="1"/>
</dbReference>
<dbReference type="PANTHER" id="PTHR43209:SF1">
    <property type="entry name" value="TRNA SULFURTRANSFERASE"/>
    <property type="match status" value="1"/>
</dbReference>
<dbReference type="InterPro" id="IPR014729">
    <property type="entry name" value="Rossmann-like_a/b/a_fold"/>
</dbReference>
<dbReference type="GO" id="GO:0005524">
    <property type="term" value="F:ATP binding"/>
    <property type="evidence" value="ECO:0007669"/>
    <property type="project" value="UniProtKB-KW"/>
</dbReference>
<organism evidence="10">
    <name type="scientific">bioreactor metagenome</name>
    <dbReference type="NCBI Taxonomy" id="1076179"/>
    <lineage>
        <taxon>unclassified sequences</taxon>
        <taxon>metagenomes</taxon>
        <taxon>ecological metagenomes</taxon>
    </lineage>
</organism>
<dbReference type="Gene3D" id="3.30.2130.30">
    <property type="match status" value="1"/>
</dbReference>
<reference evidence="10" key="1">
    <citation type="submission" date="2019-08" db="EMBL/GenBank/DDBJ databases">
        <authorList>
            <person name="Kucharzyk K."/>
            <person name="Murdoch R.W."/>
            <person name="Higgins S."/>
            <person name="Loffler F."/>
        </authorList>
    </citation>
    <scope>NUCLEOTIDE SEQUENCE</scope>
</reference>
<dbReference type="InterPro" id="IPR020536">
    <property type="entry name" value="ThiI_AANH"/>
</dbReference>
<dbReference type="EMBL" id="VSSQ01000376">
    <property type="protein sequence ID" value="MPL92977.1"/>
    <property type="molecule type" value="Genomic_DNA"/>
</dbReference>
<evidence type="ECO:0000256" key="6">
    <source>
        <dbReference type="ARBA" id="ARBA00022840"/>
    </source>
</evidence>
<dbReference type="NCBIfam" id="TIGR00342">
    <property type="entry name" value="tRNA uracil 4-sulfurtransferase ThiI"/>
    <property type="match status" value="1"/>
</dbReference>
<keyword evidence="3" id="KW-0820">tRNA-binding</keyword>
<dbReference type="SUPFAM" id="SSF52402">
    <property type="entry name" value="Adenine nucleotide alpha hydrolases-like"/>
    <property type="match status" value="1"/>
</dbReference>
<evidence type="ECO:0000259" key="9">
    <source>
        <dbReference type="PROSITE" id="PS51165"/>
    </source>
</evidence>
<name>A0A644VNZ1_9ZZZZ</name>
<dbReference type="GO" id="GO:0052837">
    <property type="term" value="P:thiazole biosynthetic process"/>
    <property type="evidence" value="ECO:0007669"/>
    <property type="project" value="TreeGrafter"/>
</dbReference>
<evidence type="ECO:0000313" key="10">
    <source>
        <dbReference type="EMBL" id="MPL92977.1"/>
    </source>
</evidence>
<dbReference type="HAMAP" id="MF_00021">
    <property type="entry name" value="ThiI"/>
    <property type="match status" value="1"/>
</dbReference>
<evidence type="ECO:0000256" key="7">
    <source>
        <dbReference type="ARBA" id="ARBA00022884"/>
    </source>
</evidence>
<sequence length="381" mass="42627">MEQELIIARYGEIGLKSPRVRSRFERQLKSNIKTAFDCKIKINQGRIFIYPKNFPEAMIKLKRIFGIVSFSPAIPTKTNHKDIENDLNKYTEKLMEKNLINSNTKFAVRCRRVGEHEFSSQEIAGFSGSVIIKKTDAPVDLSNPDIEIFIEVRDDKTYIFHEKIKGPGGLPLGSQGRLVALISSGIDSPVAAYLMMKRGCAITAIHFDNDPFAGPKVTENFKKLIDKLNDYSYGFPIRTKIVKYGDYLQKCKDNAPEKLTCVLCKSGMYKIASKVAKKENALGIIDGSSVGQVASQTLPNILATRANTEFPILSPLIGLDKIEIEKISRKIGTFPISEINDGGCSAVPRYPETKAELKRVNDAIKLIDQEIEIEKAVDKLY</sequence>
<evidence type="ECO:0000256" key="8">
    <source>
        <dbReference type="ARBA" id="ARBA00022977"/>
    </source>
</evidence>
<keyword evidence="6" id="KW-0067">ATP-binding</keyword>
<dbReference type="CDD" id="cd11716">
    <property type="entry name" value="THUMP_ThiI"/>
    <property type="match status" value="1"/>
</dbReference>
<keyword evidence="4 10" id="KW-0808">Transferase</keyword>
<dbReference type="InterPro" id="IPR050102">
    <property type="entry name" value="tRNA_sulfurtransferase_ThiI"/>
</dbReference>
<dbReference type="Pfam" id="PF22025">
    <property type="entry name" value="ThiI_fer"/>
    <property type="match status" value="1"/>
</dbReference>
<dbReference type="InterPro" id="IPR003720">
    <property type="entry name" value="tRNA_STrfase"/>
</dbReference>
<dbReference type="AlphaFoldDB" id="A0A644VNZ1"/>
<dbReference type="PANTHER" id="PTHR43209">
    <property type="entry name" value="TRNA SULFURTRANSFERASE"/>
    <property type="match status" value="1"/>
</dbReference>
<dbReference type="GO" id="GO:0004810">
    <property type="term" value="F:CCA tRNA nucleotidyltransferase activity"/>
    <property type="evidence" value="ECO:0007669"/>
    <property type="project" value="InterPro"/>
</dbReference>
<dbReference type="GO" id="GO:0000049">
    <property type="term" value="F:tRNA binding"/>
    <property type="evidence" value="ECO:0007669"/>
    <property type="project" value="UniProtKB-KW"/>
</dbReference>
<comment type="caution">
    <text evidence="10">The sequence shown here is derived from an EMBL/GenBank/DDBJ whole genome shotgun (WGS) entry which is preliminary data.</text>
</comment>
<protein>
    <submittedName>
        <fullName evidence="10">Putative tRNA sulfurtransferase</fullName>
        <ecNumber evidence="10">2.8.1.4</ecNumber>
    </submittedName>
</protein>
<dbReference type="GO" id="GO:0005829">
    <property type="term" value="C:cytosol"/>
    <property type="evidence" value="ECO:0007669"/>
    <property type="project" value="TreeGrafter"/>
</dbReference>
<dbReference type="SUPFAM" id="SSF143437">
    <property type="entry name" value="THUMP domain-like"/>
    <property type="match status" value="1"/>
</dbReference>
<dbReference type="Gene3D" id="3.40.50.620">
    <property type="entry name" value="HUPs"/>
    <property type="match status" value="1"/>
</dbReference>
<dbReference type="Pfam" id="PF02926">
    <property type="entry name" value="THUMP"/>
    <property type="match status" value="1"/>
</dbReference>
<dbReference type="GO" id="GO:0009228">
    <property type="term" value="P:thiamine biosynthetic process"/>
    <property type="evidence" value="ECO:0007669"/>
    <property type="project" value="UniProtKB-KW"/>
</dbReference>
<dbReference type="PROSITE" id="PS51165">
    <property type="entry name" value="THUMP"/>
    <property type="match status" value="1"/>
</dbReference>
<evidence type="ECO:0000256" key="3">
    <source>
        <dbReference type="ARBA" id="ARBA00022555"/>
    </source>
</evidence>
<evidence type="ECO:0000256" key="4">
    <source>
        <dbReference type="ARBA" id="ARBA00022679"/>
    </source>
</evidence>
<dbReference type="GO" id="GO:0140741">
    <property type="term" value="F:tRNA-uracil-4 sulfurtransferase activity"/>
    <property type="evidence" value="ECO:0007669"/>
    <property type="project" value="UniProtKB-EC"/>
</dbReference>
<comment type="subcellular location">
    <subcellularLocation>
        <location evidence="1">Cytoplasm</location>
    </subcellularLocation>
</comment>
<keyword evidence="8" id="KW-0784">Thiamine biosynthesis</keyword>
<accession>A0A644VNZ1</accession>
<keyword evidence="7" id="KW-0694">RNA-binding</keyword>